<evidence type="ECO:0000313" key="1">
    <source>
        <dbReference type="EMBL" id="SHJ05816.1"/>
    </source>
</evidence>
<dbReference type="InterPro" id="IPR046552">
    <property type="entry name" value="DUF6706"/>
</dbReference>
<name>A0A1M6G780_9FLAO</name>
<reference evidence="1 2" key="1">
    <citation type="submission" date="2016-11" db="EMBL/GenBank/DDBJ databases">
        <authorList>
            <person name="Jaros S."/>
            <person name="Januszkiewicz K."/>
            <person name="Wedrychowicz H."/>
        </authorList>
    </citation>
    <scope>NUCLEOTIDE SEQUENCE [LARGE SCALE GENOMIC DNA]</scope>
    <source>
        <strain evidence="1 2">DSM 25479</strain>
    </source>
</reference>
<keyword evidence="2" id="KW-1185">Reference proteome</keyword>
<dbReference type="Proteomes" id="UP000184335">
    <property type="component" value="Unassembled WGS sequence"/>
</dbReference>
<dbReference type="EMBL" id="FQYI01000008">
    <property type="protein sequence ID" value="SHJ05816.1"/>
    <property type="molecule type" value="Genomic_DNA"/>
</dbReference>
<evidence type="ECO:0000313" key="2">
    <source>
        <dbReference type="Proteomes" id="UP000184335"/>
    </source>
</evidence>
<dbReference type="AlphaFoldDB" id="A0A1M6G780"/>
<gene>
    <name evidence="1" type="ORF">SAMN05443429_10885</name>
</gene>
<accession>A0A1M6G780</accession>
<protein>
    <submittedName>
        <fullName evidence="1">Uncharacterized protein</fullName>
    </submittedName>
</protein>
<organism evidence="1 2">
    <name type="scientific">Cruoricaptor ignavus</name>
    <dbReference type="NCBI Taxonomy" id="1118202"/>
    <lineage>
        <taxon>Bacteria</taxon>
        <taxon>Pseudomonadati</taxon>
        <taxon>Bacteroidota</taxon>
        <taxon>Flavobacteriia</taxon>
        <taxon>Flavobacteriales</taxon>
        <taxon>Weeksellaceae</taxon>
        <taxon>Cruoricaptor</taxon>
    </lineage>
</organism>
<dbReference type="Pfam" id="PF20449">
    <property type="entry name" value="DUF6706"/>
    <property type="match status" value="1"/>
</dbReference>
<sequence length="110" mass="12725">MRTTVKDYFISKLSFLGIEMSESDLSMRLLPWEINEDEAINAETAKEADKKFLEIILTLLVRPDISEDDYSVKYDRDAIVRWYNAECIRLGVKNPLMQGALQVKDMSFLA</sequence>
<dbReference type="STRING" id="1118202.SAMN05443429_10885"/>
<dbReference type="OrthoDB" id="1267162at2"/>
<dbReference type="RefSeq" id="WP_073180244.1">
    <property type="nucleotide sequence ID" value="NZ_FQYI01000008.1"/>
</dbReference>
<proteinExistence type="predicted"/>